<reference evidence="1" key="1">
    <citation type="submission" date="2013-05" db="EMBL/GenBank/DDBJ databases">
        <authorList>
            <person name="Harkins D.M."/>
            <person name="Durkin A.S."/>
            <person name="Brinkac L.M."/>
            <person name="Haft D.H."/>
            <person name="Selengut J.D."/>
            <person name="Sanka R."/>
            <person name="DePew J."/>
            <person name="Purushe J."/>
            <person name="Hartskeerl R.A."/>
            <person name="Ahmed A."/>
            <person name="van der Linden H."/>
            <person name="Goris M.G.A."/>
            <person name="Vinetz J.M."/>
            <person name="Sutton G.G."/>
            <person name="Nierman W.C."/>
            <person name="Fouts D.E."/>
        </authorList>
    </citation>
    <scope>NUCLEOTIDE SEQUENCE [LARGE SCALE GENOMIC DNA]</scope>
    <source>
        <strain evidence="1">5399</strain>
    </source>
</reference>
<evidence type="ECO:0000313" key="2">
    <source>
        <dbReference type="Proteomes" id="UP000015454"/>
    </source>
</evidence>
<dbReference type="AlphaFoldDB" id="T0G9P1"/>
<name>T0G9P1_9LEPT</name>
<protein>
    <submittedName>
        <fullName evidence="1">Uncharacterized protein</fullName>
    </submittedName>
</protein>
<proteinExistence type="predicted"/>
<sequence length="49" mass="5681">MKDIYAENKLERTKLASYSARKLFFLGLFLLFLSIVPKCYSCLEGWICG</sequence>
<gene>
    <name evidence="1" type="ORF">LEP1GSC050_1763</name>
</gene>
<accession>T0G9P1</accession>
<organism evidence="1 2">
    <name type="scientific">Leptospira broomii serovar Hurstbridge str. 5399</name>
    <dbReference type="NCBI Taxonomy" id="1049789"/>
    <lineage>
        <taxon>Bacteria</taxon>
        <taxon>Pseudomonadati</taxon>
        <taxon>Spirochaetota</taxon>
        <taxon>Spirochaetia</taxon>
        <taxon>Leptospirales</taxon>
        <taxon>Leptospiraceae</taxon>
        <taxon>Leptospira</taxon>
    </lineage>
</organism>
<evidence type="ECO:0000313" key="1">
    <source>
        <dbReference type="EMBL" id="EQA43529.1"/>
    </source>
</evidence>
<comment type="caution">
    <text evidence="1">The sequence shown here is derived from an EMBL/GenBank/DDBJ whole genome shotgun (WGS) entry which is preliminary data.</text>
</comment>
<dbReference type="STRING" id="1049789.LEP1GSC050_1763"/>
<dbReference type="EMBL" id="AHMO02000011">
    <property type="protein sequence ID" value="EQA43529.1"/>
    <property type="molecule type" value="Genomic_DNA"/>
</dbReference>
<dbReference type="Proteomes" id="UP000015454">
    <property type="component" value="Unassembled WGS sequence"/>
</dbReference>
<keyword evidence="2" id="KW-1185">Reference proteome</keyword>